<feature type="domain" description="PRD" evidence="3">
    <location>
        <begin position="169"/>
        <end position="282"/>
    </location>
</feature>
<name>A0A376H4R8_ENTGA</name>
<dbReference type="Proteomes" id="UP000254807">
    <property type="component" value="Unassembled WGS sequence"/>
</dbReference>
<protein>
    <submittedName>
        <fullName evidence="4">Mga helix-turn-helix domain</fullName>
    </submittedName>
</protein>
<keyword evidence="1" id="KW-0805">Transcription regulation</keyword>
<dbReference type="PANTHER" id="PTHR30185">
    <property type="entry name" value="CRYPTIC BETA-GLUCOSIDE BGL OPERON ANTITERMINATOR"/>
    <property type="match status" value="1"/>
</dbReference>
<accession>A0A376H4R8</accession>
<dbReference type="EMBL" id="UFYW01000001">
    <property type="protein sequence ID" value="STD84164.1"/>
    <property type="molecule type" value="Genomic_DNA"/>
</dbReference>
<dbReference type="InterPro" id="IPR007737">
    <property type="entry name" value="Mga_HTH"/>
</dbReference>
<dbReference type="OrthoDB" id="2185300at2"/>
<dbReference type="GO" id="GO:0006355">
    <property type="term" value="P:regulation of DNA-templated transcription"/>
    <property type="evidence" value="ECO:0007669"/>
    <property type="project" value="InterPro"/>
</dbReference>
<evidence type="ECO:0000313" key="5">
    <source>
        <dbReference type="Proteomes" id="UP000254807"/>
    </source>
</evidence>
<evidence type="ECO:0000259" key="3">
    <source>
        <dbReference type="PROSITE" id="PS51372"/>
    </source>
</evidence>
<dbReference type="AlphaFoldDB" id="A0A376H4R8"/>
<dbReference type="PANTHER" id="PTHR30185:SF18">
    <property type="entry name" value="TRANSCRIPTIONAL REGULATOR MTLR"/>
    <property type="match status" value="1"/>
</dbReference>
<evidence type="ECO:0000256" key="2">
    <source>
        <dbReference type="ARBA" id="ARBA00023163"/>
    </source>
</evidence>
<dbReference type="RefSeq" id="WP_060813041.1">
    <property type="nucleotide sequence ID" value="NZ_JBHULA010000042.1"/>
</dbReference>
<keyword evidence="5" id="KW-1185">Reference proteome</keyword>
<dbReference type="InterPro" id="IPR011608">
    <property type="entry name" value="PRD"/>
</dbReference>
<evidence type="ECO:0000256" key="1">
    <source>
        <dbReference type="ARBA" id="ARBA00023015"/>
    </source>
</evidence>
<keyword evidence="2" id="KW-0804">Transcription</keyword>
<dbReference type="PROSITE" id="PS51372">
    <property type="entry name" value="PRD_2"/>
    <property type="match status" value="1"/>
</dbReference>
<proteinExistence type="predicted"/>
<evidence type="ECO:0000313" key="4">
    <source>
        <dbReference type="EMBL" id="STD84164.1"/>
    </source>
</evidence>
<dbReference type="Pfam" id="PF05043">
    <property type="entry name" value="Mga"/>
    <property type="match status" value="1"/>
</dbReference>
<sequence length="502" mass="60616">MLDSFFRGQDRLVQSFFTFYYRSYQNTYTYKELVEELNVSYPVLNNVLEQVEEIQKGYAEFSIKRDNKEIQMTFSEKFLLNKIRVNLTKSTLLFTIWDAIFYQKFKSLEAFSQSQYVSGRTVQRQIGIFAPILDQYKLELNLKKNGYLVGEEYRIRYFFHSFYWHVYDEIESNRPPIVEKSTTEVYKKLTDYFPFLRHAAKERFINLLAVSVTRIKQGYEIQEIPESVRKFYNPFMDKRTFDNEILLPFFETNLIFQKDLSDDELMYLYYMFTVGQSYSQESLQRLRLQSPMYLNDYRELIDDWISLIEKQIHFSFGQNERKLLFINATYIFSFLLTFGFGSKIDSFGDYTTLSEIERQYHYWFTVLEKISCNLETENPEWYEILNSNSFKYYASQILYYILSDYDAPVRVAVESKSRGIEEEIQKQKLVRMSPRPINIVGIRENPDVIISDYAIDLSKYFAKEIPYLFQWGEKQYLPDWIRVITFIDKIRDEKYYRLLEEN</sequence>
<dbReference type="InterPro" id="IPR050661">
    <property type="entry name" value="BglG_antiterminators"/>
</dbReference>
<reference evidence="4 5" key="1">
    <citation type="submission" date="2018-06" db="EMBL/GenBank/DDBJ databases">
        <authorList>
            <consortium name="Pathogen Informatics"/>
            <person name="Doyle S."/>
        </authorList>
    </citation>
    <scope>NUCLEOTIDE SEQUENCE [LARGE SCALE GENOMIC DNA]</scope>
    <source>
        <strain evidence="4 5">NCTC12360</strain>
    </source>
</reference>
<gene>
    <name evidence="4" type="ORF">NCTC12360_02690</name>
</gene>
<organism evidence="4 5">
    <name type="scientific">Enterococcus gallinarum</name>
    <dbReference type="NCBI Taxonomy" id="1353"/>
    <lineage>
        <taxon>Bacteria</taxon>
        <taxon>Bacillati</taxon>
        <taxon>Bacillota</taxon>
        <taxon>Bacilli</taxon>
        <taxon>Lactobacillales</taxon>
        <taxon>Enterococcaceae</taxon>
        <taxon>Enterococcus</taxon>
    </lineage>
</organism>